<evidence type="ECO:0000256" key="1">
    <source>
        <dbReference type="ARBA" id="ARBA00011073"/>
    </source>
</evidence>
<name>A0ABP5KSX1_9ACTN</name>
<dbReference type="SUPFAM" id="SSF52743">
    <property type="entry name" value="Subtilisin-like"/>
    <property type="match status" value="1"/>
</dbReference>
<dbReference type="InterPro" id="IPR000209">
    <property type="entry name" value="Peptidase_S8/S53_dom"/>
</dbReference>
<organism evidence="11 12">
    <name type="scientific">Nocardioides koreensis</name>
    <dbReference type="NCBI Taxonomy" id="433651"/>
    <lineage>
        <taxon>Bacteria</taxon>
        <taxon>Bacillati</taxon>
        <taxon>Actinomycetota</taxon>
        <taxon>Actinomycetes</taxon>
        <taxon>Propionibacteriales</taxon>
        <taxon>Nocardioidaceae</taxon>
        <taxon>Nocardioides</taxon>
    </lineage>
</organism>
<protein>
    <recommendedName>
        <fullName evidence="13">Peptidase S8 and S53 subtilisin kexin sedolisin</fullName>
    </recommendedName>
</protein>
<dbReference type="Pfam" id="PF02225">
    <property type="entry name" value="PA"/>
    <property type="match status" value="1"/>
</dbReference>
<evidence type="ECO:0000259" key="8">
    <source>
        <dbReference type="Pfam" id="PF02225"/>
    </source>
</evidence>
<evidence type="ECO:0000256" key="6">
    <source>
        <dbReference type="PROSITE-ProRule" id="PRU01240"/>
    </source>
</evidence>
<keyword evidence="3" id="KW-0732">Signal</keyword>
<dbReference type="Gene3D" id="2.60.40.2310">
    <property type="match status" value="1"/>
</dbReference>
<evidence type="ECO:0000256" key="4">
    <source>
        <dbReference type="ARBA" id="ARBA00022801"/>
    </source>
</evidence>
<feature type="domain" description="Inhibitor I9" evidence="9">
    <location>
        <begin position="46"/>
        <end position="95"/>
    </location>
</feature>
<dbReference type="Gene3D" id="3.40.50.200">
    <property type="entry name" value="Peptidase S8/S53 domain"/>
    <property type="match status" value="1"/>
</dbReference>
<sequence>MSASAAPAADTALYLVTLDGAGTSGHLGIVPRTLRQLRLQHQQDLVLAEVGSPAPVYRWTTALNGFAVRLTRGQAATVAADPHVALVEKNAVRRLAGTTGPSGGFAGSGHRHGGAGTVVGVVDTGIWPDNPLFAAVPRLGRTPHGFRGACQAGEGWDADRCNRKLVGARWFVDGFGVDRVRASSSLSPRDDEGHGSQMASIAAGNAGVSVLVHGHRLGSYGGLAPQARLAVYKACWTAPDPADDGCATADLVTAIDRATRDGVDVLNLSVGGPASFDTVERALLGAAEADIVVVAAAGNHGDRSFAAHPSPWVTTVGSTTGVVRRGRVVLGSGPSLTGAMASTRGTGPARVVVGARVAAPDATRDQARVCTPGSLDAARVRGAIVLCERGSIGRVDKSAAVAGADGVGMVLANTGPGSVDADFHSVPSVHLDKHAATRLRHWLAGHPHGHISLRPLGVGHPPARLSRWSPGGDPTAAALKPDVVAPGVGLLGAVPPAVRDTRWDFVSGTSAATAYTSGTAALLRSRHGWSASVVRSVLATTAAPVTGAPSVLRGGAGRVRSTPQARPGVVYAVDPHDYRDWLDGSMRAGRLNTPSLLIDDDQSTATRTITNVGRRALYFSSSASGFTRHAVEVRPAAVRLAPGESARFTVRVEHHGTGVHPLDDGWVSWRGGNGSEARIPVLISR</sequence>
<reference evidence="12" key="1">
    <citation type="journal article" date="2019" name="Int. J. Syst. Evol. Microbiol.">
        <title>The Global Catalogue of Microorganisms (GCM) 10K type strain sequencing project: providing services to taxonomists for standard genome sequencing and annotation.</title>
        <authorList>
            <consortium name="The Broad Institute Genomics Platform"/>
            <consortium name="The Broad Institute Genome Sequencing Center for Infectious Disease"/>
            <person name="Wu L."/>
            <person name="Ma J."/>
        </authorList>
    </citation>
    <scope>NUCLEOTIDE SEQUENCE [LARGE SCALE GENOMIC DNA]</scope>
    <source>
        <strain evidence="12">JCM 16022</strain>
    </source>
</reference>
<dbReference type="Pfam" id="PF17766">
    <property type="entry name" value="fn3_6"/>
    <property type="match status" value="1"/>
</dbReference>
<evidence type="ECO:0000313" key="12">
    <source>
        <dbReference type="Proteomes" id="UP001501771"/>
    </source>
</evidence>
<feature type="active site" description="Charge relay system" evidence="6">
    <location>
        <position position="123"/>
    </location>
</feature>
<dbReference type="PROSITE" id="PS51892">
    <property type="entry name" value="SUBTILASE"/>
    <property type="match status" value="1"/>
</dbReference>
<dbReference type="PANTHER" id="PTHR10795">
    <property type="entry name" value="PROPROTEIN CONVERTASE SUBTILISIN/KEXIN"/>
    <property type="match status" value="1"/>
</dbReference>
<evidence type="ECO:0000256" key="2">
    <source>
        <dbReference type="ARBA" id="ARBA00022670"/>
    </source>
</evidence>
<keyword evidence="4 6" id="KW-0378">Hydrolase</keyword>
<evidence type="ECO:0000259" key="9">
    <source>
        <dbReference type="Pfam" id="PF05922"/>
    </source>
</evidence>
<dbReference type="PROSITE" id="PS00136">
    <property type="entry name" value="SUBTILASE_ASP"/>
    <property type="match status" value="1"/>
</dbReference>
<feature type="active site" description="Charge relay system" evidence="6">
    <location>
        <position position="194"/>
    </location>
</feature>
<keyword evidence="5 6" id="KW-0720">Serine protease</keyword>
<dbReference type="Proteomes" id="UP001501771">
    <property type="component" value="Unassembled WGS sequence"/>
</dbReference>
<dbReference type="InterPro" id="IPR045051">
    <property type="entry name" value="SBT"/>
</dbReference>
<dbReference type="Gene3D" id="3.50.30.30">
    <property type="match status" value="1"/>
</dbReference>
<keyword evidence="2 6" id="KW-0645">Protease</keyword>
<gene>
    <name evidence="11" type="ORF">GCM10009844_03350</name>
</gene>
<dbReference type="InterPro" id="IPR015500">
    <property type="entry name" value="Peptidase_S8_subtilisin-rel"/>
</dbReference>
<dbReference type="EMBL" id="BAAAQR010000001">
    <property type="protein sequence ID" value="GAA2136834.1"/>
    <property type="molecule type" value="Genomic_DNA"/>
</dbReference>
<dbReference type="InterPro" id="IPR010259">
    <property type="entry name" value="S8pro/Inhibitor_I9"/>
</dbReference>
<evidence type="ECO:0000313" key="11">
    <source>
        <dbReference type="EMBL" id="GAA2136834.1"/>
    </source>
</evidence>
<accession>A0ABP5KSX1</accession>
<feature type="active site" description="Charge relay system" evidence="6">
    <location>
        <position position="510"/>
    </location>
</feature>
<dbReference type="InterPro" id="IPR023827">
    <property type="entry name" value="Peptidase_S8_Asp-AS"/>
</dbReference>
<dbReference type="CDD" id="cd02120">
    <property type="entry name" value="PA_subtilisin_like"/>
    <property type="match status" value="1"/>
</dbReference>
<evidence type="ECO:0000259" key="10">
    <source>
        <dbReference type="Pfam" id="PF17766"/>
    </source>
</evidence>
<proteinExistence type="inferred from homology"/>
<dbReference type="Pfam" id="PF00082">
    <property type="entry name" value="Peptidase_S8"/>
    <property type="match status" value="1"/>
</dbReference>
<evidence type="ECO:0000256" key="5">
    <source>
        <dbReference type="ARBA" id="ARBA00022825"/>
    </source>
</evidence>
<dbReference type="InterPro" id="IPR041469">
    <property type="entry name" value="Subtilisin-like_FN3"/>
</dbReference>
<feature type="domain" description="Subtilisin-like protease fibronectin type-III" evidence="10">
    <location>
        <begin position="591"/>
        <end position="683"/>
    </location>
</feature>
<evidence type="ECO:0000256" key="3">
    <source>
        <dbReference type="ARBA" id="ARBA00022729"/>
    </source>
</evidence>
<evidence type="ECO:0008006" key="13">
    <source>
        <dbReference type="Google" id="ProtNLM"/>
    </source>
</evidence>
<dbReference type="Pfam" id="PF05922">
    <property type="entry name" value="Inhibitor_I9"/>
    <property type="match status" value="1"/>
</dbReference>
<feature type="domain" description="Peptidase S8/S53" evidence="7">
    <location>
        <begin position="114"/>
        <end position="544"/>
    </location>
</feature>
<evidence type="ECO:0000259" key="7">
    <source>
        <dbReference type="Pfam" id="PF00082"/>
    </source>
</evidence>
<comment type="caution">
    <text evidence="11">The sequence shown here is derived from an EMBL/GenBank/DDBJ whole genome shotgun (WGS) entry which is preliminary data.</text>
</comment>
<feature type="domain" description="PA" evidence="8">
    <location>
        <begin position="368"/>
        <end position="438"/>
    </location>
</feature>
<keyword evidence="12" id="KW-1185">Reference proteome</keyword>
<dbReference type="PRINTS" id="PR00723">
    <property type="entry name" value="SUBTILISIN"/>
</dbReference>
<comment type="similarity">
    <text evidence="1 6">Belongs to the peptidase S8 family.</text>
</comment>
<dbReference type="InterPro" id="IPR036852">
    <property type="entry name" value="Peptidase_S8/S53_dom_sf"/>
</dbReference>
<dbReference type="InterPro" id="IPR003137">
    <property type="entry name" value="PA_domain"/>
</dbReference>